<dbReference type="PANTHER" id="PTHR36978">
    <property type="entry name" value="P-LOOP CONTAINING NUCLEOTIDE TRIPHOSPHATE HYDROLASE"/>
    <property type="match status" value="1"/>
</dbReference>
<dbReference type="Proteomes" id="UP000184330">
    <property type="component" value="Unassembled WGS sequence"/>
</dbReference>
<feature type="transmembrane region" description="Helical" evidence="1">
    <location>
        <begin position="250"/>
        <end position="274"/>
    </location>
</feature>
<proteinExistence type="predicted"/>
<name>A0A1L7WSZ6_9HELO</name>
<evidence type="ECO:0000256" key="1">
    <source>
        <dbReference type="SAM" id="Phobius"/>
    </source>
</evidence>
<dbReference type="InterPro" id="IPR040632">
    <property type="entry name" value="Sulfotransfer_4"/>
</dbReference>
<dbReference type="EMBL" id="FJOG01000007">
    <property type="protein sequence ID" value="CZR55895.1"/>
    <property type="molecule type" value="Genomic_DNA"/>
</dbReference>
<dbReference type="OrthoDB" id="408152at2759"/>
<dbReference type="STRING" id="576137.A0A1L7WSZ6"/>
<protein>
    <recommendedName>
        <fullName evidence="4">NAD dependent epimerase/dehydratase</fullName>
    </recommendedName>
</protein>
<keyword evidence="1" id="KW-0812">Transmembrane</keyword>
<accession>A0A1L7WSZ6</accession>
<evidence type="ECO:0008006" key="4">
    <source>
        <dbReference type="Google" id="ProtNLM"/>
    </source>
</evidence>
<dbReference type="Pfam" id="PF17784">
    <property type="entry name" value="Sulfotransfer_4"/>
    <property type="match status" value="1"/>
</dbReference>
<dbReference type="PANTHER" id="PTHR36978:SF4">
    <property type="entry name" value="P-LOOP CONTAINING NUCLEOSIDE TRIPHOSPHATE HYDROLASE PROTEIN"/>
    <property type="match status" value="1"/>
</dbReference>
<keyword evidence="1" id="KW-0472">Membrane</keyword>
<sequence length="294" mass="33614">MSSYQSEKLIPWTPQPRTVPCKVLIVGLWRTGTSSLLAAFRDFGYYNTYPRRSPGANTWNSLEYNTAWNKAIDDKFIHGKTIARETLDELMGDCMVISGVPCFLFLDDLLAAYPDAKVILTTRDLDAWHNSIQKSFHYISTRPIFRVASLFNTFFKEKQGYLDRVKYWGYFGNIPAFGKVVHKNHVEKVRLLAQAGKINEENFLELKVGHGWEPLCEFLGVDVPKGKDYPRVNDLGSVQKMFATTLIPRAWWVVMRGIAGYTVPVAVLGAIWWLKGGRDFPSLLMKLNPRQLKK</sequence>
<evidence type="ECO:0000313" key="2">
    <source>
        <dbReference type="EMBL" id="CZR55895.1"/>
    </source>
</evidence>
<reference evidence="2 3" key="1">
    <citation type="submission" date="2016-03" db="EMBL/GenBank/DDBJ databases">
        <authorList>
            <person name="Ploux O."/>
        </authorList>
    </citation>
    <scope>NUCLEOTIDE SEQUENCE [LARGE SCALE GENOMIC DNA]</scope>
    <source>
        <strain evidence="2 3">UAMH 11012</strain>
    </source>
</reference>
<organism evidence="2 3">
    <name type="scientific">Phialocephala subalpina</name>
    <dbReference type="NCBI Taxonomy" id="576137"/>
    <lineage>
        <taxon>Eukaryota</taxon>
        <taxon>Fungi</taxon>
        <taxon>Dikarya</taxon>
        <taxon>Ascomycota</taxon>
        <taxon>Pezizomycotina</taxon>
        <taxon>Leotiomycetes</taxon>
        <taxon>Helotiales</taxon>
        <taxon>Mollisiaceae</taxon>
        <taxon>Phialocephala</taxon>
        <taxon>Phialocephala fortinii species complex</taxon>
    </lineage>
</organism>
<dbReference type="InterPro" id="IPR027417">
    <property type="entry name" value="P-loop_NTPase"/>
</dbReference>
<dbReference type="SUPFAM" id="SSF52540">
    <property type="entry name" value="P-loop containing nucleoside triphosphate hydrolases"/>
    <property type="match status" value="1"/>
</dbReference>
<keyword evidence="1" id="KW-1133">Transmembrane helix</keyword>
<dbReference type="AlphaFoldDB" id="A0A1L7WSZ6"/>
<gene>
    <name evidence="2" type="ORF">PAC_05783</name>
</gene>
<keyword evidence="3" id="KW-1185">Reference proteome</keyword>
<dbReference type="Gene3D" id="3.40.50.300">
    <property type="entry name" value="P-loop containing nucleotide triphosphate hydrolases"/>
    <property type="match status" value="1"/>
</dbReference>
<evidence type="ECO:0000313" key="3">
    <source>
        <dbReference type="Proteomes" id="UP000184330"/>
    </source>
</evidence>